<dbReference type="EMBL" id="JAEHOE010000010">
    <property type="protein sequence ID" value="KAG2498299.1"/>
    <property type="molecule type" value="Genomic_DNA"/>
</dbReference>
<sequence length="363" mass="38825">MRTFPSSGARCKPPDAPAPPGSPPKPWLPPRPGCRKRPEYLWDEAGNPGCPNRCTDPCQCDGLRDCSGAGFCQGISRPPYTGVRACTLAEGKRSFGGGFGGGDEVTDAIPPFPAPVSSVDDCLELCRRTGSCVTFVYNTGLRDCYMLRSGFTNGTEDASYSSGSCACPDLPGYATHPGELWGTPQEDSSASQDWMGDPAGAQSYCDQTPGCTAWSDSGYVLTGGLAPSWEPAPLHCSYLRIRDGTCPLPYAWWCAGAMLRDDVDCDGDGVRDLVCEAGSSSGWRDVLLSSRGCRELPGGTDGTNLPGSLCPPLWGKPPPRPSPKQRPRTQARRRSPGALPPGWRHSGYIEAHRPPPGRRRKQQ</sequence>
<dbReference type="Pfam" id="PF00024">
    <property type="entry name" value="PAN_1"/>
    <property type="match status" value="1"/>
</dbReference>
<gene>
    <name evidence="3" type="ORF">HYH03_003560</name>
</gene>
<feature type="domain" description="Apple" evidence="2">
    <location>
        <begin position="86"/>
        <end position="165"/>
    </location>
</feature>
<comment type="caution">
    <text evidence="3">The sequence shown here is derived from an EMBL/GenBank/DDBJ whole genome shotgun (WGS) entry which is preliminary data.</text>
</comment>
<keyword evidence="4" id="KW-1185">Reference proteome</keyword>
<feature type="compositionally biased region" description="Pro residues" evidence="1">
    <location>
        <begin position="14"/>
        <end position="32"/>
    </location>
</feature>
<dbReference type="Gene3D" id="3.50.4.10">
    <property type="entry name" value="Hepatocyte Growth Factor"/>
    <property type="match status" value="1"/>
</dbReference>
<evidence type="ECO:0000256" key="1">
    <source>
        <dbReference type="SAM" id="MobiDB-lite"/>
    </source>
</evidence>
<dbReference type="InterPro" id="IPR003609">
    <property type="entry name" value="Pan_app"/>
</dbReference>
<dbReference type="Pfam" id="PF20888">
    <property type="entry name" value="SVN"/>
    <property type="match status" value="1"/>
</dbReference>
<name>A0A835YAU1_9CHLO</name>
<protein>
    <recommendedName>
        <fullName evidence="2">Apple domain-containing protein</fullName>
    </recommendedName>
</protein>
<evidence type="ECO:0000259" key="2">
    <source>
        <dbReference type="PROSITE" id="PS50948"/>
    </source>
</evidence>
<reference evidence="3" key="1">
    <citation type="journal article" date="2020" name="bioRxiv">
        <title>Comparative genomics of Chlamydomonas.</title>
        <authorList>
            <person name="Craig R.J."/>
            <person name="Hasan A.R."/>
            <person name="Ness R.W."/>
            <person name="Keightley P.D."/>
        </authorList>
    </citation>
    <scope>NUCLEOTIDE SEQUENCE</scope>
    <source>
        <strain evidence="3">CCAP 11/70</strain>
    </source>
</reference>
<feature type="region of interest" description="Disordered" evidence="1">
    <location>
        <begin position="1"/>
        <end position="32"/>
    </location>
</feature>
<dbReference type="PROSITE" id="PS50948">
    <property type="entry name" value="PAN"/>
    <property type="match status" value="1"/>
</dbReference>
<evidence type="ECO:0000313" key="4">
    <source>
        <dbReference type="Proteomes" id="UP000612055"/>
    </source>
</evidence>
<dbReference type="Proteomes" id="UP000612055">
    <property type="component" value="Unassembled WGS sequence"/>
</dbReference>
<evidence type="ECO:0000313" key="3">
    <source>
        <dbReference type="EMBL" id="KAG2498299.1"/>
    </source>
</evidence>
<proteinExistence type="predicted"/>
<accession>A0A835YAU1</accession>
<feature type="region of interest" description="Disordered" evidence="1">
    <location>
        <begin position="296"/>
        <end position="363"/>
    </location>
</feature>
<dbReference type="InterPro" id="IPR049004">
    <property type="entry name" value="SVN-like_dom"/>
</dbReference>
<feature type="compositionally biased region" description="Basic residues" evidence="1">
    <location>
        <begin position="323"/>
        <end position="335"/>
    </location>
</feature>
<dbReference type="AlphaFoldDB" id="A0A835YAU1"/>
<organism evidence="3 4">
    <name type="scientific">Edaphochlamys debaryana</name>
    <dbReference type="NCBI Taxonomy" id="47281"/>
    <lineage>
        <taxon>Eukaryota</taxon>
        <taxon>Viridiplantae</taxon>
        <taxon>Chlorophyta</taxon>
        <taxon>core chlorophytes</taxon>
        <taxon>Chlorophyceae</taxon>
        <taxon>CS clade</taxon>
        <taxon>Chlamydomonadales</taxon>
        <taxon>Chlamydomonadales incertae sedis</taxon>
        <taxon>Edaphochlamys</taxon>
    </lineage>
</organism>